<protein>
    <submittedName>
        <fullName evidence="5">Protein phosphatase 2C-like domain-containing protein 1</fullName>
    </submittedName>
</protein>
<evidence type="ECO:0000256" key="1">
    <source>
        <dbReference type="ARBA" id="ARBA00006702"/>
    </source>
</evidence>
<feature type="compositionally biased region" description="Polar residues" evidence="2">
    <location>
        <begin position="575"/>
        <end position="590"/>
    </location>
</feature>
<dbReference type="Proteomes" id="UP001190640">
    <property type="component" value="Chromosome 11"/>
</dbReference>
<dbReference type="InterPro" id="IPR001932">
    <property type="entry name" value="PPM-type_phosphatase-like_dom"/>
</dbReference>
<dbReference type="PANTHER" id="PTHR13832">
    <property type="entry name" value="PROTEIN PHOSPHATASE 2C"/>
    <property type="match status" value="1"/>
</dbReference>
<evidence type="ECO:0000256" key="2">
    <source>
        <dbReference type="SAM" id="MobiDB-lite"/>
    </source>
</evidence>
<proteinExistence type="inferred from homology"/>
<dbReference type="AlphaFoldDB" id="A0AA97JXS8"/>
<dbReference type="InterPro" id="IPR036457">
    <property type="entry name" value="PPM-type-like_dom_sf"/>
</dbReference>
<comment type="similarity">
    <text evidence="1">Belongs to the PP2C family.</text>
</comment>
<name>A0AA97JXS8_EUBMA</name>
<gene>
    <name evidence="5" type="primary">PP2D1</name>
</gene>
<dbReference type="Gene3D" id="3.60.40.10">
    <property type="entry name" value="PPM-type phosphatase domain"/>
    <property type="match status" value="2"/>
</dbReference>
<feature type="region of interest" description="Disordered" evidence="2">
    <location>
        <begin position="626"/>
        <end position="645"/>
    </location>
</feature>
<dbReference type="KEGG" id="emc:129337574"/>
<dbReference type="PANTHER" id="PTHR13832:SF837">
    <property type="entry name" value="PROTEIN PHOSPHATASE 2C-LIKE DOMAIN-CONTAINING PROTEIN 1"/>
    <property type="match status" value="1"/>
</dbReference>
<reference evidence="5" key="1">
    <citation type="submission" date="2025-08" db="UniProtKB">
        <authorList>
            <consortium name="RefSeq"/>
        </authorList>
    </citation>
    <scope>IDENTIFICATION</scope>
    <source>
        <tissue evidence="5">Blood</tissue>
    </source>
</reference>
<dbReference type="SUPFAM" id="SSF81606">
    <property type="entry name" value="PP2C-like"/>
    <property type="match status" value="2"/>
</dbReference>
<keyword evidence="4" id="KW-1185">Reference proteome</keyword>
<feature type="compositionally biased region" description="Low complexity" evidence="2">
    <location>
        <begin position="635"/>
        <end position="645"/>
    </location>
</feature>
<dbReference type="SMART" id="SM00332">
    <property type="entry name" value="PP2Cc"/>
    <property type="match status" value="1"/>
</dbReference>
<organism evidence="4 5">
    <name type="scientific">Eublepharis macularius</name>
    <name type="common">Leopard gecko</name>
    <name type="synonym">Cyrtodactylus macularius</name>
    <dbReference type="NCBI Taxonomy" id="481883"/>
    <lineage>
        <taxon>Eukaryota</taxon>
        <taxon>Metazoa</taxon>
        <taxon>Chordata</taxon>
        <taxon>Craniata</taxon>
        <taxon>Vertebrata</taxon>
        <taxon>Euteleostomi</taxon>
        <taxon>Lepidosauria</taxon>
        <taxon>Squamata</taxon>
        <taxon>Bifurcata</taxon>
        <taxon>Gekkota</taxon>
        <taxon>Eublepharidae</taxon>
        <taxon>Eublepharinae</taxon>
        <taxon>Eublepharis</taxon>
    </lineage>
</organism>
<dbReference type="GO" id="GO:0004722">
    <property type="term" value="F:protein serine/threonine phosphatase activity"/>
    <property type="evidence" value="ECO:0007669"/>
    <property type="project" value="InterPro"/>
</dbReference>
<feature type="region of interest" description="Disordered" evidence="2">
    <location>
        <begin position="567"/>
        <end position="609"/>
    </location>
</feature>
<dbReference type="RefSeq" id="XP_054847363.1">
    <property type="nucleotide sequence ID" value="XM_054991388.1"/>
</dbReference>
<dbReference type="CDD" id="cd00143">
    <property type="entry name" value="PP2Cc"/>
    <property type="match status" value="1"/>
</dbReference>
<sequence length="719" mass="82009">MTWEMGIEKTASELYKDSTKAVNIDFKKVSHLDVTVLCSICHEAVHIRQLFHHKRAHQAQAVLDYQRPWTETVDLNKLALRQKELILRMINTPKFTEQETHKIRFSFEFLKESLKIAPYFCIDSVQQSSVHIGEVRNPLIKATAICQDRNTFWRSNLEDVFVVLDDYGNRPGTCFFGLFDGSNGISAAETTASELPLLFLDQLSRVDSSYQVSEAEQKVLDSFRTIFRVDYSIREKIFTSKISQTKKYLSNKYKCIHKAYAKSFWRMDRLLQLGRNEVSRIRWSSCSAATCLVEKIMSEKQCQQTQGEKILQRISSENEKIIIKQEELPENISIAQLQEAPLVSSKNTCSIDQEENPLERLNEKEEKTIREDRKCFISNDRLQEEDQLTNSNNFTQPNEQSTGIMHIANIGNVHAVLCKNGESYWLTKEHTTYSTKERKRILQNGGYISPNEPKGLIEGIIRTTRGLGYHGNPQLKKTFIPVPHTISIPVDDSCQFLILASNGLWEVLDKNEVVTLTLIMYSAFLEKYQHAQQQKSSMAKSEKLDSEDFDENFFSWYLKPDFLFSEGDSEEDNLEQTNTEIKSPTSSGSAQKGRIPSDSLVENSREEKLEIPSEAAVEAHIFNEVSSSLDDTEMTSSSSGSQTSSEVIQVIDEHDNVESTNSQESSSQTEETDVMTFYAHAAKYISKHLVKAALRAGSRDNITIWVTLLDGCDKIPTYV</sequence>
<evidence type="ECO:0000259" key="3">
    <source>
        <dbReference type="PROSITE" id="PS51746"/>
    </source>
</evidence>
<dbReference type="PROSITE" id="PS51746">
    <property type="entry name" value="PPM_2"/>
    <property type="match status" value="1"/>
</dbReference>
<evidence type="ECO:0000313" key="5">
    <source>
        <dbReference type="RefSeq" id="XP_054847363.1"/>
    </source>
</evidence>
<dbReference type="CTD" id="151649"/>
<dbReference type="GeneID" id="129337574"/>
<evidence type="ECO:0000313" key="4">
    <source>
        <dbReference type="Proteomes" id="UP001190640"/>
    </source>
</evidence>
<feature type="domain" description="PPM-type phosphatase" evidence="3">
    <location>
        <begin position="142"/>
        <end position="709"/>
    </location>
</feature>
<accession>A0AA97JXS8</accession>
<dbReference type="Pfam" id="PF00481">
    <property type="entry name" value="PP2C"/>
    <property type="match status" value="1"/>
</dbReference>
<dbReference type="InterPro" id="IPR015655">
    <property type="entry name" value="PP2C"/>
</dbReference>